<gene>
    <name evidence="6" type="ORF">DK419_20210</name>
</gene>
<dbReference type="GO" id="GO:0008408">
    <property type="term" value="F:3'-5' exonuclease activity"/>
    <property type="evidence" value="ECO:0007669"/>
    <property type="project" value="TreeGrafter"/>
</dbReference>
<dbReference type="InterPro" id="IPR012337">
    <property type="entry name" value="RNaseH-like_sf"/>
</dbReference>
<feature type="compositionally biased region" description="Pro residues" evidence="4">
    <location>
        <begin position="222"/>
        <end position="235"/>
    </location>
</feature>
<feature type="region of interest" description="Disordered" evidence="4">
    <location>
        <begin position="215"/>
        <end position="235"/>
    </location>
</feature>
<evidence type="ECO:0000313" key="6">
    <source>
        <dbReference type="EMBL" id="AWN48388.1"/>
    </source>
</evidence>
<dbReference type="GO" id="GO:0006259">
    <property type="term" value="P:DNA metabolic process"/>
    <property type="evidence" value="ECO:0007669"/>
    <property type="project" value="UniProtKB-ARBA"/>
</dbReference>
<dbReference type="OrthoDB" id="9804290at2"/>
<evidence type="ECO:0000256" key="2">
    <source>
        <dbReference type="ARBA" id="ARBA00022801"/>
    </source>
</evidence>
<dbReference type="GO" id="GO:0003676">
    <property type="term" value="F:nucleic acid binding"/>
    <property type="evidence" value="ECO:0007669"/>
    <property type="project" value="InterPro"/>
</dbReference>
<organism evidence="6 7">
    <name type="scientific">Methylobacterium terrae</name>
    <dbReference type="NCBI Taxonomy" id="2202827"/>
    <lineage>
        <taxon>Bacteria</taxon>
        <taxon>Pseudomonadati</taxon>
        <taxon>Pseudomonadota</taxon>
        <taxon>Alphaproteobacteria</taxon>
        <taxon>Hyphomicrobiales</taxon>
        <taxon>Methylobacteriaceae</taxon>
        <taxon>Methylobacterium</taxon>
    </lineage>
</organism>
<evidence type="ECO:0000259" key="5">
    <source>
        <dbReference type="SMART" id="SM00479"/>
    </source>
</evidence>
<feature type="region of interest" description="Disordered" evidence="4">
    <location>
        <begin position="1"/>
        <end position="27"/>
    </location>
</feature>
<dbReference type="PANTHER" id="PTHR30231:SF4">
    <property type="entry name" value="PROTEIN NEN2"/>
    <property type="match status" value="1"/>
</dbReference>
<dbReference type="InterPro" id="IPR013520">
    <property type="entry name" value="Ribonucl_H"/>
</dbReference>
<evidence type="ECO:0000256" key="3">
    <source>
        <dbReference type="ARBA" id="ARBA00022839"/>
    </source>
</evidence>
<dbReference type="InterPro" id="IPR036397">
    <property type="entry name" value="RNaseH_sf"/>
</dbReference>
<feature type="domain" description="Exonuclease" evidence="5">
    <location>
        <begin position="36"/>
        <end position="208"/>
    </location>
</feature>
<dbReference type="Pfam" id="PF00929">
    <property type="entry name" value="RNase_T"/>
    <property type="match status" value="1"/>
</dbReference>
<evidence type="ECO:0000313" key="7">
    <source>
        <dbReference type="Proteomes" id="UP000245444"/>
    </source>
</evidence>
<keyword evidence="2" id="KW-0378">Hydrolase</keyword>
<evidence type="ECO:0000256" key="4">
    <source>
        <dbReference type="SAM" id="MobiDB-lite"/>
    </source>
</evidence>
<dbReference type="Proteomes" id="UP000245444">
    <property type="component" value="Chromosome"/>
</dbReference>
<accession>A0A2U8WSA1</accession>
<dbReference type="CDD" id="cd06127">
    <property type="entry name" value="DEDDh"/>
    <property type="match status" value="1"/>
</dbReference>
<protein>
    <submittedName>
        <fullName evidence="6">3'-5' exonuclease</fullName>
    </submittedName>
</protein>
<dbReference type="Gene3D" id="3.30.420.10">
    <property type="entry name" value="Ribonuclease H-like superfamily/Ribonuclease H"/>
    <property type="match status" value="1"/>
</dbReference>
<keyword evidence="3 6" id="KW-0269">Exonuclease</keyword>
<dbReference type="RefSeq" id="WP_109960677.1">
    <property type="nucleotide sequence ID" value="NZ_CP029553.1"/>
</dbReference>
<name>A0A2U8WSA1_9HYPH</name>
<feature type="compositionally biased region" description="Pro residues" evidence="4">
    <location>
        <begin position="1"/>
        <end position="26"/>
    </location>
</feature>
<evidence type="ECO:0000256" key="1">
    <source>
        <dbReference type="ARBA" id="ARBA00022722"/>
    </source>
</evidence>
<dbReference type="SMART" id="SM00479">
    <property type="entry name" value="EXOIII"/>
    <property type="match status" value="1"/>
</dbReference>
<keyword evidence="7" id="KW-1185">Reference proteome</keyword>
<dbReference type="PANTHER" id="PTHR30231">
    <property type="entry name" value="DNA POLYMERASE III SUBUNIT EPSILON"/>
    <property type="match status" value="1"/>
</dbReference>
<dbReference type="SUPFAM" id="SSF53098">
    <property type="entry name" value="Ribonuclease H-like"/>
    <property type="match status" value="1"/>
</dbReference>
<sequence>MPKPTPSQPTPSQPCPLDPTSSPEPSPDWLAWLPPRLVALDVETTGLAETDRVVSFGAVVLTTASLAAGRPEIACHHLIFDPGRASHPMAEAVHGYDDWLLRHQDPAGRHAAAVADLLAGADLVVAHNAAFDLGFVNRELREAGLGPVATRVYCTMEAYRRRGEKGRAALDAVCRRIGLSRVGTRHGALEDAWLALRVYLWLQACPVAVARPKLAPPANLRPSPPRPEGPLPPRG</sequence>
<keyword evidence="1" id="KW-0540">Nuclease</keyword>
<dbReference type="AlphaFoldDB" id="A0A2U8WSA1"/>
<proteinExistence type="predicted"/>
<reference evidence="6 7" key="1">
    <citation type="submission" date="2018-05" db="EMBL/GenBank/DDBJ databases">
        <title>Complete Genome Sequence of Methylobacterium sp. 17Sr1-28.</title>
        <authorList>
            <person name="Srinivasan S."/>
        </authorList>
    </citation>
    <scope>NUCLEOTIDE SEQUENCE [LARGE SCALE GENOMIC DNA]</scope>
    <source>
        <strain evidence="6 7">17Sr1-28</strain>
    </source>
</reference>
<dbReference type="KEGG" id="mtea:DK419_20210"/>
<dbReference type="EMBL" id="CP029553">
    <property type="protein sequence ID" value="AWN48388.1"/>
    <property type="molecule type" value="Genomic_DNA"/>
</dbReference>
<dbReference type="GO" id="GO:0005829">
    <property type="term" value="C:cytosol"/>
    <property type="evidence" value="ECO:0007669"/>
    <property type="project" value="TreeGrafter"/>
</dbReference>